<comment type="caution">
    <text evidence="1">The sequence shown here is derived from an EMBL/GenBank/DDBJ whole genome shotgun (WGS) entry which is preliminary data.</text>
</comment>
<gene>
    <name evidence="1" type="ORF">RhiirA4_480883</name>
</gene>
<dbReference type="VEuPathDB" id="FungiDB:FUN_022758"/>
<dbReference type="VEuPathDB" id="FungiDB:RhiirFUN_021887"/>
<dbReference type="AlphaFoldDB" id="A0A2I1HIN7"/>
<keyword evidence="2" id="KW-1185">Reference proteome</keyword>
<accession>A0A2I1HIN7</accession>
<dbReference type="VEuPathDB" id="FungiDB:RhiirA1_474145"/>
<evidence type="ECO:0000313" key="1">
    <source>
        <dbReference type="EMBL" id="PKY58729.1"/>
    </source>
</evidence>
<dbReference type="Proteomes" id="UP000234323">
    <property type="component" value="Unassembled WGS sequence"/>
</dbReference>
<name>A0A2I1HIN7_9GLOM</name>
<sequence>MTDGKGLSVRSLLPIKSEKKNKLRASSFFFFMYHKKIETDDNMKFADSFSYLPSNQSIYCFDLGGNVVLRIETIYSPNARIYFTDTNNPPNNIAIPPGIVVRDTTRNLILPQACFQPLGYYLILWHYSYEITYNNQVVIVLSNQEQQSVQLADGLVHYLD</sequence>
<dbReference type="EMBL" id="LLXI01003152">
    <property type="protein sequence ID" value="PKY58729.1"/>
    <property type="molecule type" value="Genomic_DNA"/>
</dbReference>
<proteinExistence type="predicted"/>
<reference evidence="1 2" key="1">
    <citation type="submission" date="2015-10" db="EMBL/GenBank/DDBJ databases">
        <title>Genome analyses suggest a sexual origin of heterokaryosis in a supposedly ancient asexual fungus.</title>
        <authorList>
            <person name="Ropars J."/>
            <person name="Sedzielewska K."/>
            <person name="Noel J."/>
            <person name="Charron P."/>
            <person name="Farinelli L."/>
            <person name="Marton T."/>
            <person name="Kruger M."/>
            <person name="Pelin A."/>
            <person name="Brachmann A."/>
            <person name="Corradi N."/>
        </authorList>
    </citation>
    <scope>NUCLEOTIDE SEQUENCE [LARGE SCALE GENOMIC DNA]</scope>
    <source>
        <strain evidence="1 2">A4</strain>
    </source>
</reference>
<evidence type="ECO:0000313" key="2">
    <source>
        <dbReference type="Proteomes" id="UP000234323"/>
    </source>
</evidence>
<organism evidence="1 2">
    <name type="scientific">Rhizophagus irregularis</name>
    <dbReference type="NCBI Taxonomy" id="588596"/>
    <lineage>
        <taxon>Eukaryota</taxon>
        <taxon>Fungi</taxon>
        <taxon>Fungi incertae sedis</taxon>
        <taxon>Mucoromycota</taxon>
        <taxon>Glomeromycotina</taxon>
        <taxon>Glomeromycetes</taxon>
        <taxon>Glomerales</taxon>
        <taxon>Glomeraceae</taxon>
        <taxon>Rhizophagus</taxon>
    </lineage>
</organism>
<protein>
    <submittedName>
        <fullName evidence="1">Uncharacterized protein</fullName>
    </submittedName>
</protein>